<dbReference type="InterPro" id="IPR015649">
    <property type="entry name" value="SCHIP_1_C"/>
</dbReference>
<dbReference type="InterPro" id="IPR039045">
    <property type="entry name" value="SCHIP_1"/>
</dbReference>
<keyword evidence="5" id="KW-1185">Reference proteome</keyword>
<evidence type="ECO:0000259" key="4">
    <source>
        <dbReference type="Pfam" id="PF10148"/>
    </source>
</evidence>
<keyword evidence="3" id="KW-0472">Membrane</keyword>
<name>A0AAF5HXR6_STRER</name>
<feature type="domain" description="Schwannomin interacting protein 1 C-terminal" evidence="4">
    <location>
        <begin position="266"/>
        <end position="474"/>
    </location>
</feature>
<evidence type="ECO:0000256" key="2">
    <source>
        <dbReference type="SAM" id="Coils"/>
    </source>
</evidence>
<keyword evidence="3" id="KW-0812">Transmembrane</keyword>
<dbReference type="Pfam" id="PF10148">
    <property type="entry name" value="SCHIP-1_C"/>
    <property type="match status" value="1"/>
</dbReference>
<dbReference type="GO" id="GO:0005886">
    <property type="term" value="C:plasma membrane"/>
    <property type="evidence" value="ECO:0007669"/>
    <property type="project" value="TreeGrafter"/>
</dbReference>
<protein>
    <submittedName>
        <fullName evidence="6">SCHIP-1 domain-containing protein</fullName>
    </submittedName>
</protein>
<dbReference type="PANTHER" id="PTHR13103:SF2">
    <property type="entry name" value="IQCJ-SCHIP1 READTHROUGH TRANSCRIPT PROTEIN-RELATED"/>
    <property type="match status" value="1"/>
</dbReference>
<evidence type="ECO:0000313" key="6">
    <source>
        <dbReference type="WBParaSite" id="TCONS_00001116.p1"/>
    </source>
</evidence>
<feature type="coiled-coil region" evidence="2">
    <location>
        <begin position="425"/>
        <end position="452"/>
    </location>
</feature>
<evidence type="ECO:0000313" key="5">
    <source>
        <dbReference type="Proteomes" id="UP000035681"/>
    </source>
</evidence>
<sequence length="546" mass="63565">MTLEKNDSMFQMHSKFSIFKISNKQSTLLKANITRLKFLITNIRKNNIKLKLIYIVLKVIKFLIIIQSIFYIAEMYIKLKMIANYYIDVTADNNNNNEEKKVFKNENINNSLIKENLSQNIIDSKKDNNEGFNINKDFESNKNAEKELNILDKNLINSYESLHNPNDIEESSTSLSECSLQLSVSSFEQTSLENSIIVEGTSNENIDKDYKFKQEIEKINENKKLVMEEINKIECKLPELDFKKIEETLYNSAVEHDMTSRRLLGDQVRRRLALQYEELICGPSPPINTYPKKSNFGERLQASNKLQLCYINELPYENNNSENSSNKFYKTKSKSAPNIKSNDLSNKSFSIPNSSKEIYNKQKIQLYNKTQNKANDNKESYEILLKAKESAKLQFDFEKKAGRFISCKDLLNKKYTRIDLCKKNNIELINLYNELQSKVDNQNNDLVKLLIERDILHMQQDSLICDIDDLLYSKNSTKQLSKLPNFMTFEDNFLEDIIEDKIINDDKKCATVHNTPRTETGKIFNNIKISNSYPAGFLNILGFFKK</sequence>
<keyword evidence="1 2" id="KW-0175">Coiled coil</keyword>
<keyword evidence="3" id="KW-1133">Transmembrane helix</keyword>
<evidence type="ECO:0000256" key="3">
    <source>
        <dbReference type="SAM" id="Phobius"/>
    </source>
</evidence>
<dbReference type="PANTHER" id="PTHR13103">
    <property type="entry name" value="SCHWANNOMIN INTERACTING PROTEIN 1"/>
    <property type="match status" value="1"/>
</dbReference>
<reference evidence="6" key="1">
    <citation type="submission" date="2024-02" db="UniProtKB">
        <authorList>
            <consortium name="WormBaseParasite"/>
        </authorList>
    </citation>
    <scope>IDENTIFICATION</scope>
</reference>
<dbReference type="AlphaFoldDB" id="A0AAF5HXR6"/>
<feature type="transmembrane region" description="Helical" evidence="3">
    <location>
        <begin position="52"/>
        <end position="73"/>
    </location>
</feature>
<dbReference type="Proteomes" id="UP000035681">
    <property type="component" value="Unplaced"/>
</dbReference>
<dbReference type="GO" id="GO:0035332">
    <property type="term" value="P:positive regulation of hippo signaling"/>
    <property type="evidence" value="ECO:0007669"/>
    <property type="project" value="TreeGrafter"/>
</dbReference>
<dbReference type="GO" id="GO:0030054">
    <property type="term" value="C:cell junction"/>
    <property type="evidence" value="ECO:0007669"/>
    <property type="project" value="TreeGrafter"/>
</dbReference>
<accession>A0AAF5HXR6</accession>
<organism evidence="5 6">
    <name type="scientific">Strongyloides stercoralis</name>
    <name type="common">Threadworm</name>
    <dbReference type="NCBI Taxonomy" id="6248"/>
    <lineage>
        <taxon>Eukaryota</taxon>
        <taxon>Metazoa</taxon>
        <taxon>Ecdysozoa</taxon>
        <taxon>Nematoda</taxon>
        <taxon>Chromadorea</taxon>
        <taxon>Rhabditida</taxon>
        <taxon>Tylenchina</taxon>
        <taxon>Panagrolaimomorpha</taxon>
        <taxon>Strongyloidoidea</taxon>
        <taxon>Strongyloididae</taxon>
        <taxon>Strongyloides</taxon>
    </lineage>
</organism>
<dbReference type="WBParaSite" id="TCONS_00001116.p1">
    <property type="protein sequence ID" value="TCONS_00001116.p1"/>
    <property type="gene ID" value="XLOC_001046"/>
</dbReference>
<evidence type="ECO:0000256" key="1">
    <source>
        <dbReference type="ARBA" id="ARBA00023054"/>
    </source>
</evidence>
<proteinExistence type="predicted"/>